<organism evidence="1 2">
    <name type="scientific">Aspergillus saccharolyticus JOP 1030-1</name>
    <dbReference type="NCBI Taxonomy" id="1450539"/>
    <lineage>
        <taxon>Eukaryota</taxon>
        <taxon>Fungi</taxon>
        <taxon>Dikarya</taxon>
        <taxon>Ascomycota</taxon>
        <taxon>Pezizomycotina</taxon>
        <taxon>Eurotiomycetes</taxon>
        <taxon>Eurotiomycetidae</taxon>
        <taxon>Eurotiales</taxon>
        <taxon>Aspergillaceae</taxon>
        <taxon>Aspergillus</taxon>
        <taxon>Aspergillus subgen. Circumdati</taxon>
    </lineage>
</organism>
<dbReference type="GeneID" id="37071772"/>
<reference evidence="1 2" key="1">
    <citation type="submission" date="2016-12" db="EMBL/GenBank/DDBJ databases">
        <title>The genomes of Aspergillus section Nigri reveals drivers in fungal speciation.</title>
        <authorList>
            <consortium name="DOE Joint Genome Institute"/>
            <person name="Vesth T.C."/>
            <person name="Nybo J."/>
            <person name="Theobald S."/>
            <person name="Brandl J."/>
            <person name="Frisvad J.C."/>
            <person name="Nielsen K.F."/>
            <person name="Lyhne E.K."/>
            <person name="Kogle M.E."/>
            <person name="Kuo A."/>
            <person name="Riley R."/>
            <person name="Clum A."/>
            <person name="Nolan M."/>
            <person name="Lipzen A."/>
            <person name="Salamov A."/>
            <person name="Henrissat B."/>
            <person name="Wiebenga A."/>
            <person name="De Vries R.P."/>
            <person name="Grigoriev I.V."/>
            <person name="Mortensen U.H."/>
            <person name="Andersen M.R."/>
            <person name="Baker S.E."/>
        </authorList>
    </citation>
    <scope>NUCLEOTIDE SEQUENCE [LARGE SCALE GENOMIC DNA]</scope>
    <source>
        <strain evidence="1 2">JOP 1030-1</strain>
    </source>
</reference>
<evidence type="ECO:0000313" key="2">
    <source>
        <dbReference type="Proteomes" id="UP000248349"/>
    </source>
</evidence>
<evidence type="ECO:0000313" key="1">
    <source>
        <dbReference type="EMBL" id="PYH50088.1"/>
    </source>
</evidence>
<name>A0A319AF31_9EURO</name>
<sequence length="171" mass="19174">MATLRSGRLIMEETDGTTSGWWQYTPFDPVNKARVFLQLRPRNFHHRSFISSAELTPAQPMWILCATPFLKRPMQLAVHMIRIVLQMLACKKPLGHVQVRSPESCLQPSACSSGMCVRNTGLGPGDTFLPLRPGLHSLLWLCKSWMSWSDDHGPPQAVIYKLSSSAPSICQ</sequence>
<dbReference type="AlphaFoldDB" id="A0A319AF31"/>
<dbReference type="EMBL" id="KZ821218">
    <property type="protein sequence ID" value="PYH50088.1"/>
    <property type="molecule type" value="Genomic_DNA"/>
</dbReference>
<dbReference type="RefSeq" id="XP_025436070.1">
    <property type="nucleotide sequence ID" value="XM_025570544.1"/>
</dbReference>
<keyword evidence="2" id="KW-1185">Reference proteome</keyword>
<accession>A0A319AF31</accession>
<proteinExistence type="predicted"/>
<protein>
    <submittedName>
        <fullName evidence="1">Uncharacterized protein</fullName>
    </submittedName>
</protein>
<dbReference type="Proteomes" id="UP000248349">
    <property type="component" value="Unassembled WGS sequence"/>
</dbReference>
<gene>
    <name evidence="1" type="ORF">BP01DRAFT_13933</name>
</gene>